<sequence length="464" mass="53972">MIKWGPVPVYVHSASPSHFGVIYVHRALCQKFHLYAGGSVHLHFGGKTTKARVLYQTPNFHDMISLSSDIQKELGIPERIRIQMYTEEEGHIRFGPLVGILARVHVHEGKPYGMQVAVFERLLEAAEKERLFGFIFSPEQIHWEKGVVKGWFRRILGERKMWVQERLPLPDVIYDQIISRKYEKNPRVIENKTKLLRLYQTNYFNPGFFDKWQVHTWLNKDSRMRGYLPHTILLDSREKMIRFMQEHRLVYMKPIHGSLGLGIIKIMRLQDGRYSYQIKGKKGIAKEGIVTTPAQILSLTGTHKTGKKYVIQQGLNLLTFDNRPFDIRILMQKDQTGKWRRTKAFCRIAQRGDITSNLSTGGNALPVREVLRKICADKNELVRIQRKINHLSRMLPLVIEEQCGLSLGELGLDIGIDEDRYLWVIEVNAKPWKKPMTENGSQHLVVQSFRRPMLYAKYLSGFRS</sequence>
<protein>
    <recommendedName>
        <fullName evidence="3">YheC/YheD family protein</fullName>
    </recommendedName>
</protein>
<proteinExistence type="predicted"/>
<evidence type="ECO:0000313" key="1">
    <source>
        <dbReference type="EMBL" id="GIM47893.1"/>
    </source>
</evidence>
<organism evidence="1 2">
    <name type="scientific">Collibacillus ludicampi</name>
    <dbReference type="NCBI Taxonomy" id="2771369"/>
    <lineage>
        <taxon>Bacteria</taxon>
        <taxon>Bacillati</taxon>
        <taxon>Bacillota</taxon>
        <taxon>Bacilli</taxon>
        <taxon>Bacillales</taxon>
        <taxon>Alicyclobacillaceae</taxon>
        <taxon>Collibacillus</taxon>
    </lineage>
</organism>
<accession>A0AAV4LJU3</accession>
<dbReference type="Proteomes" id="UP001057291">
    <property type="component" value="Unassembled WGS sequence"/>
</dbReference>
<dbReference type="InterPro" id="IPR026838">
    <property type="entry name" value="YheC/D"/>
</dbReference>
<evidence type="ECO:0008006" key="3">
    <source>
        <dbReference type="Google" id="ProtNLM"/>
    </source>
</evidence>
<keyword evidence="2" id="KW-1185">Reference proteome</keyword>
<dbReference type="SUPFAM" id="SSF56059">
    <property type="entry name" value="Glutathione synthetase ATP-binding domain-like"/>
    <property type="match status" value="1"/>
</dbReference>
<dbReference type="EMBL" id="BOQE01000001">
    <property type="protein sequence ID" value="GIM47893.1"/>
    <property type="molecule type" value="Genomic_DNA"/>
</dbReference>
<dbReference type="Gene3D" id="3.30.470.20">
    <property type="entry name" value="ATP-grasp fold, B domain"/>
    <property type="match status" value="1"/>
</dbReference>
<dbReference type="RefSeq" id="WP_282200825.1">
    <property type="nucleotide sequence ID" value="NZ_BOQE01000001.1"/>
</dbReference>
<gene>
    <name evidence="1" type="ORF">DNHGIG_34420</name>
</gene>
<name>A0AAV4LJU3_9BACL</name>
<reference evidence="1" key="1">
    <citation type="journal article" date="2023" name="Int. J. Syst. Evol. Microbiol.">
        <title>Collibacillus ludicampi gen. nov., sp. nov., a new soil bacterium of the family Alicyclobacillaceae.</title>
        <authorList>
            <person name="Jojima T."/>
            <person name="Ioku Y."/>
            <person name="Fukuta Y."/>
            <person name="Shirasaka N."/>
            <person name="Matsumura Y."/>
            <person name="Mori M."/>
        </authorList>
    </citation>
    <scope>NUCLEOTIDE SEQUENCE</scope>
    <source>
        <strain evidence="1">TP075</strain>
    </source>
</reference>
<dbReference type="Pfam" id="PF14398">
    <property type="entry name" value="ATPgrasp_YheCD"/>
    <property type="match status" value="1"/>
</dbReference>
<dbReference type="AlphaFoldDB" id="A0AAV4LJU3"/>
<comment type="caution">
    <text evidence="1">The sequence shown here is derived from an EMBL/GenBank/DDBJ whole genome shotgun (WGS) entry which is preliminary data.</text>
</comment>
<evidence type="ECO:0000313" key="2">
    <source>
        <dbReference type="Proteomes" id="UP001057291"/>
    </source>
</evidence>